<gene>
    <name evidence="4" type="primary">rplW</name>
    <name evidence="5" type="ORF">COT80_03060</name>
</gene>
<dbReference type="NCBIfam" id="NF004363">
    <property type="entry name" value="PRK05738.2-4"/>
    <property type="match status" value="1"/>
</dbReference>
<evidence type="ECO:0000313" key="6">
    <source>
        <dbReference type="Proteomes" id="UP000229056"/>
    </source>
</evidence>
<keyword evidence="3 4" id="KW-0687">Ribonucleoprotein</keyword>
<dbReference type="InterPro" id="IPR013025">
    <property type="entry name" value="Ribosomal_uL23-like"/>
</dbReference>
<dbReference type="Pfam" id="PF00276">
    <property type="entry name" value="Ribosomal_L23"/>
    <property type="match status" value="1"/>
</dbReference>
<dbReference type="GO" id="GO:0003735">
    <property type="term" value="F:structural constituent of ribosome"/>
    <property type="evidence" value="ECO:0007669"/>
    <property type="project" value="InterPro"/>
</dbReference>
<proteinExistence type="inferred from homology"/>
<dbReference type="Proteomes" id="UP000229056">
    <property type="component" value="Unassembled WGS sequence"/>
</dbReference>
<protein>
    <recommendedName>
        <fullName evidence="4">Large ribosomal subunit protein uL23</fullName>
    </recommendedName>
</protein>
<dbReference type="GO" id="GO:0019843">
    <property type="term" value="F:rRNA binding"/>
    <property type="evidence" value="ECO:0007669"/>
    <property type="project" value="UniProtKB-UniRule"/>
</dbReference>
<evidence type="ECO:0000256" key="1">
    <source>
        <dbReference type="ARBA" id="ARBA00006700"/>
    </source>
</evidence>
<dbReference type="InterPro" id="IPR012678">
    <property type="entry name" value="Ribosomal_uL23/eL15/eS24_sf"/>
</dbReference>
<dbReference type="GO" id="GO:0006412">
    <property type="term" value="P:translation"/>
    <property type="evidence" value="ECO:0007669"/>
    <property type="project" value="UniProtKB-UniRule"/>
</dbReference>
<comment type="caution">
    <text evidence="5">The sequence shown here is derived from an EMBL/GenBank/DDBJ whole genome shotgun (WGS) entry which is preliminary data.</text>
</comment>
<evidence type="ECO:0000313" key="5">
    <source>
        <dbReference type="EMBL" id="PIS05726.1"/>
    </source>
</evidence>
<comment type="subunit">
    <text evidence="4">Part of the 50S ribosomal subunit. Contacts protein L29, and trigger factor when it is bound to the ribosome.</text>
</comment>
<comment type="function">
    <text evidence="4">One of the early assembly proteins it binds 23S rRNA. One of the proteins that surrounds the polypeptide exit tunnel on the outside of the ribosome. Forms the main docking site for trigger factor binding to the ribosome.</text>
</comment>
<keyword evidence="4" id="KW-0694">RNA-binding</keyword>
<accession>A0A2H0W308</accession>
<keyword evidence="4" id="KW-0699">rRNA-binding</keyword>
<evidence type="ECO:0000256" key="2">
    <source>
        <dbReference type="ARBA" id="ARBA00022980"/>
    </source>
</evidence>
<dbReference type="GO" id="GO:0005840">
    <property type="term" value="C:ribosome"/>
    <property type="evidence" value="ECO:0007669"/>
    <property type="project" value="UniProtKB-KW"/>
</dbReference>
<dbReference type="GO" id="GO:1990904">
    <property type="term" value="C:ribonucleoprotein complex"/>
    <property type="evidence" value="ECO:0007669"/>
    <property type="project" value="UniProtKB-KW"/>
</dbReference>
<dbReference type="AlphaFoldDB" id="A0A2H0W308"/>
<dbReference type="HAMAP" id="MF_01369_B">
    <property type="entry name" value="Ribosomal_uL23_B"/>
    <property type="match status" value="1"/>
</dbReference>
<evidence type="ECO:0000256" key="3">
    <source>
        <dbReference type="ARBA" id="ARBA00023274"/>
    </source>
</evidence>
<keyword evidence="2 4" id="KW-0689">Ribosomal protein</keyword>
<name>A0A2H0W308_9BACT</name>
<dbReference type="EMBL" id="PEZY01000012">
    <property type="protein sequence ID" value="PIS05726.1"/>
    <property type="molecule type" value="Genomic_DNA"/>
</dbReference>
<dbReference type="InterPro" id="IPR012677">
    <property type="entry name" value="Nucleotide-bd_a/b_plait_sf"/>
</dbReference>
<comment type="similarity">
    <text evidence="1 4">Belongs to the universal ribosomal protein uL23 family.</text>
</comment>
<dbReference type="SUPFAM" id="SSF54189">
    <property type="entry name" value="Ribosomal proteins S24e, L23 and L15e"/>
    <property type="match status" value="1"/>
</dbReference>
<reference evidence="6" key="1">
    <citation type="submission" date="2017-09" db="EMBL/GenBank/DDBJ databases">
        <title>Depth-based differentiation of microbial function through sediment-hosted aquifers and enrichment of novel symbionts in the deep terrestrial subsurface.</title>
        <authorList>
            <person name="Probst A.J."/>
            <person name="Ladd B."/>
            <person name="Jarett J.K."/>
            <person name="Geller-Mcgrath D.E."/>
            <person name="Sieber C.M.K."/>
            <person name="Emerson J.B."/>
            <person name="Anantharaman K."/>
            <person name="Thomas B.C."/>
            <person name="Malmstrom R."/>
            <person name="Stieglmeier M."/>
            <person name="Klingl A."/>
            <person name="Woyke T."/>
            <person name="Ryan C.M."/>
            <person name="Banfield J.F."/>
        </authorList>
    </citation>
    <scope>NUCLEOTIDE SEQUENCE [LARGE SCALE GENOMIC DNA]</scope>
</reference>
<evidence type="ECO:0000256" key="4">
    <source>
        <dbReference type="HAMAP-Rule" id="MF_01369"/>
    </source>
</evidence>
<organism evidence="5 6">
    <name type="scientific">Candidatus Buchananbacteria bacterium CG10_big_fil_rev_8_21_14_0_10_33_19</name>
    <dbReference type="NCBI Taxonomy" id="1974525"/>
    <lineage>
        <taxon>Bacteria</taxon>
        <taxon>Candidatus Buchananiibacteriota</taxon>
    </lineage>
</organism>
<sequence length="146" mass="16121">MSIFDKFTKKTDDQSAIAEEVVSKPETAKVDIAKKDADNKKEVKNDVTVKIVKKTYGILVKPLITEKAANLAQLNQYVFAVANKANKIQISQAIEARYGIKPVSVNVLNNSGKTVRRGRDTGRTKDWRKAIVTLPAGKTIQIHEGV</sequence>
<dbReference type="PANTHER" id="PTHR11620">
    <property type="entry name" value="60S RIBOSOMAL PROTEIN L23A"/>
    <property type="match status" value="1"/>
</dbReference>
<dbReference type="Gene3D" id="3.30.70.330">
    <property type="match status" value="1"/>
</dbReference>